<organism evidence="10">
    <name type="scientific">bioreactor metagenome</name>
    <dbReference type="NCBI Taxonomy" id="1076179"/>
    <lineage>
        <taxon>unclassified sequences</taxon>
        <taxon>metagenomes</taxon>
        <taxon>ecological metagenomes</taxon>
    </lineage>
</organism>
<gene>
    <name evidence="10" type="ORF">SDC9_79514</name>
</gene>
<feature type="domain" description="Reverse transcriptase" evidence="9">
    <location>
        <begin position="107"/>
        <end position="333"/>
    </location>
</feature>
<dbReference type="InterPro" id="IPR000123">
    <property type="entry name" value="Reverse_transcriptase_msDNA"/>
</dbReference>
<comment type="catalytic activity">
    <reaction evidence="7">
        <text>DNA(n) + a 2'-deoxyribonucleoside 5'-triphosphate = DNA(n+1) + diphosphate</text>
        <dbReference type="Rhea" id="RHEA:22508"/>
        <dbReference type="Rhea" id="RHEA-COMP:17339"/>
        <dbReference type="Rhea" id="RHEA-COMP:17340"/>
        <dbReference type="ChEBI" id="CHEBI:33019"/>
        <dbReference type="ChEBI" id="CHEBI:61560"/>
        <dbReference type="ChEBI" id="CHEBI:173112"/>
        <dbReference type="EC" id="2.7.7.49"/>
    </reaction>
</comment>
<dbReference type="PANTHER" id="PTHR34047:SF8">
    <property type="entry name" value="PROTEIN YKFC"/>
    <property type="match status" value="1"/>
</dbReference>
<reference evidence="10" key="1">
    <citation type="submission" date="2019-08" db="EMBL/GenBank/DDBJ databases">
        <authorList>
            <person name="Kucharzyk K."/>
            <person name="Murdoch R.W."/>
            <person name="Higgins S."/>
            <person name="Loffler F."/>
        </authorList>
    </citation>
    <scope>NUCLEOTIDE SEQUENCE</scope>
</reference>
<dbReference type="EMBL" id="VSSQ01006511">
    <property type="protein sequence ID" value="MPM32947.1"/>
    <property type="molecule type" value="Genomic_DNA"/>
</dbReference>
<dbReference type="PRINTS" id="PR00866">
    <property type="entry name" value="RNADNAPOLMS"/>
</dbReference>
<feature type="compositionally biased region" description="Basic and acidic residues" evidence="8">
    <location>
        <begin position="14"/>
        <end position="24"/>
    </location>
</feature>
<evidence type="ECO:0000256" key="5">
    <source>
        <dbReference type="ARBA" id="ARBA00023118"/>
    </source>
</evidence>
<evidence type="ECO:0000256" key="3">
    <source>
        <dbReference type="ARBA" id="ARBA00022723"/>
    </source>
</evidence>
<dbReference type="Pfam" id="PF00078">
    <property type="entry name" value="RVT_1"/>
    <property type="match status" value="1"/>
</dbReference>
<keyword evidence="3" id="KW-0479">Metal-binding</keyword>
<keyword evidence="1" id="KW-0808">Transferase</keyword>
<dbReference type="GO" id="GO:0046872">
    <property type="term" value="F:metal ion binding"/>
    <property type="evidence" value="ECO:0007669"/>
    <property type="project" value="UniProtKB-KW"/>
</dbReference>
<dbReference type="InterPro" id="IPR030931">
    <property type="entry name" value="Group_II_RT_mat"/>
</dbReference>
<feature type="region of interest" description="Disordered" evidence="8">
    <location>
        <begin position="1"/>
        <end position="38"/>
    </location>
</feature>
<dbReference type="PROSITE" id="PS50878">
    <property type="entry name" value="RT_POL"/>
    <property type="match status" value="1"/>
</dbReference>
<dbReference type="SUPFAM" id="SSF56672">
    <property type="entry name" value="DNA/RNA polymerases"/>
    <property type="match status" value="1"/>
</dbReference>
<dbReference type="InterPro" id="IPR000477">
    <property type="entry name" value="RT_dom"/>
</dbReference>
<evidence type="ECO:0000256" key="2">
    <source>
        <dbReference type="ARBA" id="ARBA00022695"/>
    </source>
</evidence>
<keyword evidence="5" id="KW-0051">Antiviral defense</keyword>
<protein>
    <recommendedName>
        <fullName evidence="9">Reverse transcriptase domain-containing protein</fullName>
    </recommendedName>
</protein>
<evidence type="ECO:0000256" key="6">
    <source>
        <dbReference type="ARBA" id="ARBA00034120"/>
    </source>
</evidence>
<evidence type="ECO:0000256" key="8">
    <source>
        <dbReference type="SAM" id="MobiDB-lite"/>
    </source>
</evidence>
<dbReference type="GO" id="GO:0003723">
    <property type="term" value="F:RNA binding"/>
    <property type="evidence" value="ECO:0007669"/>
    <property type="project" value="InterPro"/>
</dbReference>
<dbReference type="Pfam" id="PF08388">
    <property type="entry name" value="GIIM"/>
    <property type="match status" value="1"/>
</dbReference>
<comment type="caution">
    <text evidence="10">The sequence shown here is derived from an EMBL/GenBank/DDBJ whole genome shotgun (WGS) entry which is preliminary data.</text>
</comment>
<dbReference type="GO" id="GO:0051607">
    <property type="term" value="P:defense response to virus"/>
    <property type="evidence" value="ECO:0007669"/>
    <property type="project" value="UniProtKB-KW"/>
</dbReference>
<proteinExistence type="inferred from homology"/>
<dbReference type="PANTHER" id="PTHR34047">
    <property type="entry name" value="NUCLEAR INTRON MATURASE 1, MITOCHONDRIAL-RELATED"/>
    <property type="match status" value="1"/>
</dbReference>
<evidence type="ECO:0000256" key="1">
    <source>
        <dbReference type="ARBA" id="ARBA00022679"/>
    </source>
</evidence>
<comment type="similarity">
    <text evidence="6">Belongs to the bacterial reverse transcriptase family.</text>
</comment>
<dbReference type="CDD" id="cd01651">
    <property type="entry name" value="RT_G2_intron"/>
    <property type="match status" value="1"/>
</dbReference>
<evidence type="ECO:0000313" key="10">
    <source>
        <dbReference type="EMBL" id="MPM32947.1"/>
    </source>
</evidence>
<keyword evidence="4" id="KW-0460">Magnesium</keyword>
<dbReference type="GO" id="GO:0003964">
    <property type="term" value="F:RNA-directed DNA polymerase activity"/>
    <property type="evidence" value="ECO:0007669"/>
    <property type="project" value="UniProtKB-EC"/>
</dbReference>
<evidence type="ECO:0000256" key="7">
    <source>
        <dbReference type="ARBA" id="ARBA00048173"/>
    </source>
</evidence>
<evidence type="ECO:0000256" key="4">
    <source>
        <dbReference type="ARBA" id="ARBA00022842"/>
    </source>
</evidence>
<dbReference type="NCBIfam" id="TIGR04416">
    <property type="entry name" value="group_II_RT_mat"/>
    <property type="match status" value="1"/>
</dbReference>
<sequence>MEKSAEAVVATGETDAKGRTIERLSKRKGPSANPNGESLPVMVRVRKERMREEDKSRPNTRLCEQLVSLANIQEAMRKVMQNKGSAGIDGMEVTELPSYLEANWALIREQIVTRTYKPKPVLRREIPKDNGGVRLLGIPTAVDRVIQQALVQVLTPVFEPTFSDFSFGFRPGRSAEDAVRLAQTYMSEGYKHVVDLDLSKFFDTVDHDILMGLIDKHMDDKDVRRLIYVYLKSGVMTNGSMMATALGTPQGGPLSPLLSNVYLTPYDRELEKRGLRFVRYADDCNIFTKSKMSSYRVRDGAKSYLERKLKLNVNMEKTEARRAVGSTFLGFTFMTYGRKGKLGMTVPLKKKLKKLEDRIRLVTKRNRGVSIETVIRELNSILRGWVGYFARSSIKKYLKGLMEWLRRRIRQYLWKQWKSGKNREHRLRQLGVAEWKLKKWKLGSNAYWKMAGVMNAFISPKSIHEHYGLVDILGYYNKLHAQRMESDGIVLDFRYNSLFG</sequence>
<dbReference type="InterPro" id="IPR013597">
    <property type="entry name" value="Mat_intron_G2"/>
</dbReference>
<dbReference type="InterPro" id="IPR043502">
    <property type="entry name" value="DNA/RNA_pol_sf"/>
</dbReference>
<keyword evidence="2" id="KW-0548">Nucleotidyltransferase</keyword>
<accession>A0A644YX44</accession>
<name>A0A644YX44_9ZZZZ</name>
<dbReference type="AlphaFoldDB" id="A0A644YX44"/>
<evidence type="ECO:0000259" key="9">
    <source>
        <dbReference type="PROSITE" id="PS50878"/>
    </source>
</evidence>
<dbReference type="InterPro" id="IPR051083">
    <property type="entry name" value="GrpII_Intron_Splice-Mob/Def"/>
</dbReference>